<dbReference type="Pfam" id="PF01527">
    <property type="entry name" value="HTH_Tnp_1"/>
    <property type="match status" value="1"/>
</dbReference>
<dbReference type="InterPro" id="IPR002514">
    <property type="entry name" value="Transposase_8"/>
</dbReference>
<dbReference type="RefSeq" id="WP_217735493.1">
    <property type="nucleotide sequence ID" value="NZ_JAHSPR010000011.1"/>
</dbReference>
<keyword evidence="1" id="KW-0175">Coiled coil</keyword>
<evidence type="ECO:0000256" key="1">
    <source>
        <dbReference type="SAM" id="Coils"/>
    </source>
</evidence>
<accession>A0ABS6NR70</accession>
<organism evidence="2 3">
    <name type="scientific">Advenella alkanexedens</name>
    <dbReference type="NCBI Taxonomy" id="1481665"/>
    <lineage>
        <taxon>Bacteria</taxon>
        <taxon>Pseudomonadati</taxon>
        <taxon>Pseudomonadota</taxon>
        <taxon>Betaproteobacteria</taxon>
        <taxon>Burkholderiales</taxon>
        <taxon>Alcaligenaceae</taxon>
    </lineage>
</organism>
<dbReference type="EMBL" id="JAHSPR010000011">
    <property type="protein sequence ID" value="MBV4398129.1"/>
    <property type="molecule type" value="Genomic_DNA"/>
</dbReference>
<proteinExistence type="predicted"/>
<evidence type="ECO:0000313" key="2">
    <source>
        <dbReference type="EMBL" id="MBV4398129.1"/>
    </source>
</evidence>
<name>A0ABS6NR70_9BURK</name>
<comment type="caution">
    <text evidence="2">The sequence shown here is derived from an EMBL/GenBank/DDBJ whole genome shotgun (WGS) entry which is preliminary data.</text>
</comment>
<protein>
    <submittedName>
        <fullName evidence="2">Transposase</fullName>
    </submittedName>
</protein>
<gene>
    <name evidence="2" type="ORF">KU392_12845</name>
</gene>
<evidence type="ECO:0000313" key="3">
    <source>
        <dbReference type="Proteomes" id="UP000722165"/>
    </source>
</evidence>
<reference evidence="2 3" key="1">
    <citation type="submission" date="2021-06" db="EMBL/GenBank/DDBJ databases">
        <authorList>
            <person name="Lu T."/>
            <person name="Wang Q."/>
            <person name="Han X."/>
        </authorList>
    </citation>
    <scope>NUCLEOTIDE SEQUENCE [LARGE SCALE GENOMIC DNA]</scope>
    <source>
        <strain evidence="2 3">LAM0050</strain>
    </source>
</reference>
<keyword evidence="3" id="KW-1185">Reference proteome</keyword>
<sequence length="111" mass="12537">MPAKKSPPDQWDAKAKLAAIIHTASMNETERSVYCREHGLYPEQLDAWKAAFESADVVDEPVSKTALTAERKKTRQLEKELRRKEKALAETAALLTLSKKAWAIWGINEDD</sequence>
<dbReference type="Proteomes" id="UP000722165">
    <property type="component" value="Unassembled WGS sequence"/>
</dbReference>
<feature type="coiled-coil region" evidence="1">
    <location>
        <begin position="64"/>
        <end position="94"/>
    </location>
</feature>